<accession>S2JJR1</accession>
<dbReference type="OrthoDB" id="2267579at2759"/>
<feature type="region of interest" description="Disordered" evidence="1">
    <location>
        <begin position="32"/>
        <end position="80"/>
    </location>
</feature>
<proteinExistence type="predicted"/>
<feature type="compositionally biased region" description="Polar residues" evidence="1">
    <location>
        <begin position="48"/>
        <end position="61"/>
    </location>
</feature>
<evidence type="ECO:0000256" key="1">
    <source>
        <dbReference type="SAM" id="MobiDB-lite"/>
    </source>
</evidence>
<reference evidence="3" key="1">
    <citation type="submission" date="2013-05" db="EMBL/GenBank/DDBJ databases">
        <title>The Genome sequence of Mucor circinelloides f. circinelloides 1006PhL.</title>
        <authorList>
            <consortium name="The Broad Institute Genomics Platform"/>
            <person name="Cuomo C."/>
            <person name="Earl A."/>
            <person name="Findley K."/>
            <person name="Lee S.C."/>
            <person name="Walker B."/>
            <person name="Young S."/>
            <person name="Zeng Q."/>
            <person name="Gargeya S."/>
            <person name="Fitzgerald M."/>
            <person name="Haas B."/>
            <person name="Abouelleil A."/>
            <person name="Allen A.W."/>
            <person name="Alvarado L."/>
            <person name="Arachchi H.M."/>
            <person name="Berlin A.M."/>
            <person name="Chapman S.B."/>
            <person name="Gainer-Dewar J."/>
            <person name="Goldberg J."/>
            <person name="Griggs A."/>
            <person name="Gujja S."/>
            <person name="Hansen M."/>
            <person name="Howarth C."/>
            <person name="Imamovic A."/>
            <person name="Ireland A."/>
            <person name="Larimer J."/>
            <person name="McCowan C."/>
            <person name="Murphy C."/>
            <person name="Pearson M."/>
            <person name="Poon T.W."/>
            <person name="Priest M."/>
            <person name="Roberts A."/>
            <person name="Saif S."/>
            <person name="Shea T."/>
            <person name="Sisk P."/>
            <person name="Sykes S."/>
            <person name="Wortman J."/>
            <person name="Nusbaum C."/>
            <person name="Birren B."/>
        </authorList>
    </citation>
    <scope>NUCLEOTIDE SEQUENCE [LARGE SCALE GENOMIC DNA]</scope>
    <source>
        <strain evidence="3">1006PhL</strain>
    </source>
</reference>
<name>S2JJR1_MUCC1</name>
<sequence length="80" mass="9396">MQYLRDDEDEGKDMTFSPDLVQKIQQDRYEEIMLKNATSRQGRGRGSPPTTDNNRQQQPINPQHHKLNQTTQTQQITQKI</sequence>
<organism evidence="2 3">
    <name type="scientific">Mucor circinelloides f. circinelloides (strain 1006PhL)</name>
    <name type="common">Mucormycosis agent</name>
    <name type="synonym">Calyptromyces circinelloides</name>
    <dbReference type="NCBI Taxonomy" id="1220926"/>
    <lineage>
        <taxon>Eukaryota</taxon>
        <taxon>Fungi</taxon>
        <taxon>Fungi incertae sedis</taxon>
        <taxon>Mucoromycota</taxon>
        <taxon>Mucoromycotina</taxon>
        <taxon>Mucoromycetes</taxon>
        <taxon>Mucorales</taxon>
        <taxon>Mucorineae</taxon>
        <taxon>Mucoraceae</taxon>
        <taxon>Mucor</taxon>
    </lineage>
</organism>
<feature type="region of interest" description="Disordered" evidence="1">
    <location>
        <begin position="1"/>
        <end position="20"/>
    </location>
</feature>
<evidence type="ECO:0000313" key="3">
    <source>
        <dbReference type="Proteomes" id="UP000014254"/>
    </source>
</evidence>
<feature type="compositionally biased region" description="Low complexity" evidence="1">
    <location>
        <begin position="69"/>
        <end position="80"/>
    </location>
</feature>
<dbReference type="EMBL" id="KE123946">
    <property type="protein sequence ID" value="EPB88732.1"/>
    <property type="molecule type" value="Genomic_DNA"/>
</dbReference>
<dbReference type="VEuPathDB" id="FungiDB:HMPREF1544_04492"/>
<dbReference type="InParanoid" id="S2JJR1"/>
<dbReference type="STRING" id="1220926.S2JJR1"/>
<dbReference type="Proteomes" id="UP000014254">
    <property type="component" value="Unassembled WGS sequence"/>
</dbReference>
<dbReference type="AlphaFoldDB" id="S2JJR1"/>
<protein>
    <submittedName>
        <fullName evidence="2">Uncharacterized protein</fullName>
    </submittedName>
</protein>
<feature type="compositionally biased region" description="Acidic residues" evidence="1">
    <location>
        <begin position="1"/>
        <end position="11"/>
    </location>
</feature>
<evidence type="ECO:0000313" key="2">
    <source>
        <dbReference type="EMBL" id="EPB88732.1"/>
    </source>
</evidence>
<gene>
    <name evidence="2" type="ORF">HMPREF1544_04492</name>
</gene>
<keyword evidence="3" id="KW-1185">Reference proteome</keyword>